<dbReference type="OrthoDB" id="68611at2759"/>
<accession>A0A5J4T6N4</accession>
<dbReference type="EMBL" id="SNRW01037347">
    <property type="protein sequence ID" value="KAA6353838.1"/>
    <property type="molecule type" value="Genomic_DNA"/>
</dbReference>
<organism evidence="1 2">
    <name type="scientific">Streblomastix strix</name>
    <dbReference type="NCBI Taxonomy" id="222440"/>
    <lineage>
        <taxon>Eukaryota</taxon>
        <taxon>Metamonada</taxon>
        <taxon>Preaxostyla</taxon>
        <taxon>Oxymonadida</taxon>
        <taxon>Streblomastigidae</taxon>
        <taxon>Streblomastix</taxon>
    </lineage>
</organism>
<reference evidence="1 2" key="1">
    <citation type="submission" date="2019-03" db="EMBL/GenBank/DDBJ databases">
        <title>Single cell metagenomics reveals metabolic interactions within the superorganism composed of flagellate Streblomastix strix and complex community of Bacteroidetes bacteria on its surface.</title>
        <authorList>
            <person name="Treitli S.C."/>
            <person name="Kolisko M."/>
            <person name="Husnik F."/>
            <person name="Keeling P."/>
            <person name="Hampl V."/>
        </authorList>
    </citation>
    <scope>NUCLEOTIDE SEQUENCE [LARGE SCALE GENOMIC DNA]</scope>
    <source>
        <strain evidence="1">ST1C</strain>
    </source>
</reference>
<gene>
    <name evidence="1" type="ORF">EZS28_050635</name>
</gene>
<name>A0A5J4T6N4_9EUKA</name>
<evidence type="ECO:0000313" key="2">
    <source>
        <dbReference type="Proteomes" id="UP000324800"/>
    </source>
</evidence>
<proteinExistence type="predicted"/>
<sequence length="92" mass="10060">MIALAETQEVGRIPDSVIPADGKVQASLLLTKRVNTNGFSLCIFSKIKQLVQKVGKSLQWANDNVYKRFIKPFAKPILGALGHIGQTIVKVV</sequence>
<evidence type="ECO:0000313" key="1">
    <source>
        <dbReference type="EMBL" id="KAA6353838.1"/>
    </source>
</evidence>
<protein>
    <submittedName>
        <fullName evidence="1">Uncharacterized protein</fullName>
    </submittedName>
</protein>
<comment type="caution">
    <text evidence="1">The sequence shown here is derived from an EMBL/GenBank/DDBJ whole genome shotgun (WGS) entry which is preliminary data.</text>
</comment>
<dbReference type="Proteomes" id="UP000324800">
    <property type="component" value="Unassembled WGS sequence"/>
</dbReference>
<feature type="non-terminal residue" evidence="1">
    <location>
        <position position="92"/>
    </location>
</feature>
<dbReference type="AlphaFoldDB" id="A0A5J4T6N4"/>